<feature type="non-terminal residue" evidence="1">
    <location>
        <position position="73"/>
    </location>
</feature>
<feature type="non-terminal residue" evidence="1">
    <location>
        <position position="1"/>
    </location>
</feature>
<dbReference type="AlphaFoldDB" id="A0A383C0Y4"/>
<reference evidence="1" key="1">
    <citation type="submission" date="2018-05" db="EMBL/GenBank/DDBJ databases">
        <authorList>
            <person name="Lanie J.A."/>
            <person name="Ng W.-L."/>
            <person name="Kazmierczak K.M."/>
            <person name="Andrzejewski T.M."/>
            <person name="Davidsen T.M."/>
            <person name="Wayne K.J."/>
            <person name="Tettelin H."/>
            <person name="Glass J.I."/>
            <person name="Rusch D."/>
            <person name="Podicherti R."/>
            <person name="Tsui H.-C.T."/>
            <person name="Winkler M.E."/>
        </authorList>
    </citation>
    <scope>NUCLEOTIDE SEQUENCE</scope>
</reference>
<accession>A0A383C0Y4</accession>
<proteinExistence type="predicted"/>
<evidence type="ECO:0000313" key="1">
    <source>
        <dbReference type="EMBL" id="SVE25832.1"/>
    </source>
</evidence>
<sequence length="73" mass="7752">MSSNNKNCSVFTTTIRIGCCNSKKVGSFGRPGNDDYNSNIPTKSGGVTLREISVPEAYARLRAHPPGACFVTG</sequence>
<name>A0A383C0Y4_9ZZZZ</name>
<gene>
    <name evidence="1" type="ORF">METZ01_LOCUS478686</name>
</gene>
<dbReference type="EMBL" id="UINC01204901">
    <property type="protein sequence ID" value="SVE25832.1"/>
    <property type="molecule type" value="Genomic_DNA"/>
</dbReference>
<protein>
    <submittedName>
        <fullName evidence="1">Uncharacterized protein</fullName>
    </submittedName>
</protein>
<organism evidence="1">
    <name type="scientific">marine metagenome</name>
    <dbReference type="NCBI Taxonomy" id="408172"/>
    <lineage>
        <taxon>unclassified sequences</taxon>
        <taxon>metagenomes</taxon>
        <taxon>ecological metagenomes</taxon>
    </lineage>
</organism>